<comment type="caution">
    <text evidence="1">The sequence shown here is derived from an EMBL/GenBank/DDBJ whole genome shotgun (WGS) entry which is preliminary data.</text>
</comment>
<name>A0A1J5PL93_9ZZZZ</name>
<sequence>MLAATLDDVDGLLAVLRNRRVFTHQLGIAQNAVERRAQLVADGADIAAFGLIRQVGRLPGALGHPFCGLQGLVGLPVRFDLDHQQMGLAIGLFLRHLAAFVRQHHPPGHQTGNHHQCHVGLEKARAQSVVRCLAQHVVGHGQRQCPQLLVIKQAKDAGKQCSDHPHQ</sequence>
<dbReference type="EMBL" id="MLJW01003498">
    <property type="protein sequence ID" value="OIQ71922.1"/>
    <property type="molecule type" value="Genomic_DNA"/>
</dbReference>
<protein>
    <submittedName>
        <fullName evidence="1">Uncharacterized protein</fullName>
    </submittedName>
</protein>
<proteinExistence type="predicted"/>
<dbReference type="AlphaFoldDB" id="A0A1J5PL93"/>
<gene>
    <name evidence="1" type="ORF">GALL_464580</name>
</gene>
<evidence type="ECO:0000313" key="1">
    <source>
        <dbReference type="EMBL" id="OIQ71922.1"/>
    </source>
</evidence>
<reference evidence="1" key="1">
    <citation type="submission" date="2016-10" db="EMBL/GenBank/DDBJ databases">
        <title>Sequence of Gallionella enrichment culture.</title>
        <authorList>
            <person name="Poehlein A."/>
            <person name="Muehling M."/>
            <person name="Daniel R."/>
        </authorList>
    </citation>
    <scope>NUCLEOTIDE SEQUENCE</scope>
</reference>
<accession>A0A1J5PL93</accession>
<organism evidence="1">
    <name type="scientific">mine drainage metagenome</name>
    <dbReference type="NCBI Taxonomy" id="410659"/>
    <lineage>
        <taxon>unclassified sequences</taxon>
        <taxon>metagenomes</taxon>
        <taxon>ecological metagenomes</taxon>
    </lineage>
</organism>